<keyword evidence="4" id="KW-0969">Cilium</keyword>
<reference evidence="9 10" key="1">
    <citation type="submission" date="2016-02" db="EMBL/GenBank/DDBJ databases">
        <title>Genome analysis of coral dinoflagellate symbionts highlights evolutionary adaptations to a symbiotic lifestyle.</title>
        <authorList>
            <person name="Aranda M."/>
            <person name="Li Y."/>
            <person name="Liew Y.J."/>
            <person name="Baumgarten S."/>
            <person name="Simakov O."/>
            <person name="Wilson M."/>
            <person name="Piel J."/>
            <person name="Ashoor H."/>
            <person name="Bougouffa S."/>
            <person name="Bajic V.B."/>
            <person name="Ryu T."/>
            <person name="Ravasi T."/>
            <person name="Bayer T."/>
            <person name="Micklem G."/>
            <person name="Kim H."/>
            <person name="Bhak J."/>
            <person name="Lajeunesse T.C."/>
            <person name="Voolstra C.R."/>
        </authorList>
    </citation>
    <scope>NUCLEOTIDE SEQUENCE [LARGE SCALE GENOMIC DNA]</scope>
    <source>
        <strain evidence="9 10">CCMP2467</strain>
    </source>
</reference>
<feature type="domain" description="DUF4116" evidence="8">
    <location>
        <begin position="852"/>
        <end position="900"/>
    </location>
</feature>
<proteinExistence type="predicted"/>
<feature type="compositionally biased region" description="Low complexity" evidence="6">
    <location>
        <begin position="790"/>
        <end position="799"/>
    </location>
</feature>
<dbReference type="Proteomes" id="UP000186817">
    <property type="component" value="Unassembled WGS sequence"/>
</dbReference>
<accession>A0A1Q9D6J2</accession>
<dbReference type="AlphaFoldDB" id="A0A1Q9D6J2"/>
<dbReference type="Gene3D" id="3.80.10.10">
    <property type="entry name" value="Ribonuclease Inhibitor"/>
    <property type="match status" value="1"/>
</dbReference>
<name>A0A1Q9D6J2_SYMMI</name>
<feature type="region of interest" description="Disordered" evidence="6">
    <location>
        <begin position="787"/>
        <end position="827"/>
    </location>
</feature>
<dbReference type="InterPro" id="IPR023379">
    <property type="entry name" value="BART_dom"/>
</dbReference>
<feature type="compositionally biased region" description="Acidic residues" evidence="6">
    <location>
        <begin position="817"/>
        <end position="827"/>
    </location>
</feature>
<dbReference type="GO" id="GO:0005737">
    <property type="term" value="C:cytoplasm"/>
    <property type="evidence" value="ECO:0007669"/>
    <property type="project" value="UniProtKB-SubCell"/>
</dbReference>
<evidence type="ECO:0000256" key="3">
    <source>
        <dbReference type="ARBA" id="ARBA00022490"/>
    </source>
</evidence>
<dbReference type="Pfam" id="PF13475">
    <property type="entry name" value="DUF4116"/>
    <property type="match status" value="1"/>
</dbReference>
<evidence type="ECO:0000313" key="10">
    <source>
        <dbReference type="Proteomes" id="UP000186817"/>
    </source>
</evidence>
<dbReference type="SUPFAM" id="SSF52047">
    <property type="entry name" value="RNI-like"/>
    <property type="match status" value="1"/>
</dbReference>
<dbReference type="SUPFAM" id="SSF50985">
    <property type="entry name" value="RCC1/BLIP-II"/>
    <property type="match status" value="1"/>
</dbReference>
<dbReference type="GO" id="GO:0005929">
    <property type="term" value="C:cilium"/>
    <property type="evidence" value="ECO:0007669"/>
    <property type="project" value="UniProtKB-SubCell"/>
</dbReference>
<evidence type="ECO:0000256" key="4">
    <source>
        <dbReference type="ARBA" id="ARBA00023069"/>
    </source>
</evidence>
<dbReference type="InterPro" id="IPR025197">
    <property type="entry name" value="DUF4116"/>
</dbReference>
<evidence type="ECO:0000259" key="8">
    <source>
        <dbReference type="Pfam" id="PF13475"/>
    </source>
</evidence>
<evidence type="ECO:0000256" key="1">
    <source>
        <dbReference type="ARBA" id="ARBA00004138"/>
    </source>
</evidence>
<gene>
    <name evidence="9" type="ORF">AK812_SmicGene27585</name>
</gene>
<keyword evidence="10" id="KW-1185">Reference proteome</keyword>
<evidence type="ECO:0000259" key="7">
    <source>
        <dbReference type="Pfam" id="PF11527"/>
    </source>
</evidence>
<sequence length="992" mass="107032">MPGWVGSFHDHFEGRHKSSLTLTSLALSGCVEPMPGPTGSSPFGFALQAVDALQELDIGDFGARPWLRKSILTALQRAAPTLRCLRAQCMPAAILKIGLSSLFETGTCLEGGARQLQDVEIDAGGPCDCLVPIFGAAPLMRLRLAGDLGDGPGAKLVQALRGKPLAELSLPSCKLGSNTARYLAVVQKMQPWPLEVLNLSGNGLGAEAAELIKAFAAGKLRSFRLQRCALEENAMAPLGIMVVRAAILEYIDVRLNPRIRGAEARRQFLRAAELALGDPANDRSSQWPLEALIPGRLDLRVSPGEVDNNDASQPLPREPTSTIWTRSAAAMASLLDSLAQWVEATSALQELEAYVRRHAAVFAEREEYDHACFEIYRGYEALVERLLTDFLEEVRRDAHLSPLGGQWTPERLLSVLREERAVCRRDVAGQRFQVLIAITTFEVLPGLENLNCKMSITVDVGLLSGKTATVKAGLDEEVGALQRRAQIALGVGRGRLVDSSGSVLDASAPIKHAKLENGDVLMLQIHRNQVQACHQAFAAILGDGSVVTWGRPDCGGDSSSVQDQLKNVQQIQATARAFAAILGDGSVVTWGGVDCGGDSSSVQDQLKNVQQIQATARAFAAILGDGSVVSWGGVDCGGDSSSVQDQLKNVQQIQATARAFAAILGDGSIVSWGGVDFGGDSSAVQDQLKNVQQIQATARVRPRLRAPPPPGGGGGSLASDRHCIPSGWRCCQSLSRRTPRDPGARYPCRVFAAAAVSEVCSRHLQPADSDPKRSPTPWNTVDERAERAARNLASSSASSTDRYVGEGLSEGAKSANDEEAEEEPLPDQELWESVVEKDWQLLGHAPAALRRDRRFLSSLLSRHGLALMHAAPQLRNDRDLVLVALRSHGGALAFASHEIRNVMYTVWSFCTSDYCYYVAPHLVLPVRSGQGTDVSMAVSAHLHFADYERQFQRYKAGIISENYIVAMWVIENDEYEVSHTDVAQTARTPAVL</sequence>
<dbReference type="InterPro" id="IPR009091">
    <property type="entry name" value="RCC1/BLIP-II"/>
</dbReference>
<keyword evidence="5" id="KW-0966">Cell projection</keyword>
<dbReference type="InterPro" id="IPR042541">
    <property type="entry name" value="BART_sf"/>
</dbReference>
<evidence type="ECO:0000313" key="9">
    <source>
        <dbReference type="EMBL" id="OLP90809.1"/>
    </source>
</evidence>
<dbReference type="InterPro" id="IPR032675">
    <property type="entry name" value="LRR_dom_sf"/>
</dbReference>
<comment type="subcellular location">
    <subcellularLocation>
        <location evidence="1">Cell projection</location>
        <location evidence="1">Cilium</location>
    </subcellularLocation>
    <subcellularLocation>
        <location evidence="2">Cytoplasm</location>
    </subcellularLocation>
</comment>
<dbReference type="Gene3D" id="1.20.1520.10">
    <property type="entry name" value="ADP-ribosylation factor-like 2-binding protein, domain"/>
    <property type="match status" value="1"/>
</dbReference>
<dbReference type="OrthoDB" id="447277at2759"/>
<feature type="domain" description="BART" evidence="7">
    <location>
        <begin position="337"/>
        <end position="395"/>
    </location>
</feature>
<dbReference type="EMBL" id="LSRX01000694">
    <property type="protein sequence ID" value="OLP90809.1"/>
    <property type="molecule type" value="Genomic_DNA"/>
</dbReference>
<evidence type="ECO:0000256" key="2">
    <source>
        <dbReference type="ARBA" id="ARBA00004496"/>
    </source>
</evidence>
<dbReference type="Gene3D" id="2.130.10.30">
    <property type="entry name" value="Regulator of chromosome condensation 1/beta-lactamase-inhibitor protein II"/>
    <property type="match status" value="1"/>
</dbReference>
<evidence type="ECO:0000256" key="6">
    <source>
        <dbReference type="SAM" id="MobiDB-lite"/>
    </source>
</evidence>
<dbReference type="Pfam" id="PF11527">
    <property type="entry name" value="ARL2_Bind_BART"/>
    <property type="match status" value="1"/>
</dbReference>
<organism evidence="9 10">
    <name type="scientific">Symbiodinium microadriaticum</name>
    <name type="common">Dinoflagellate</name>
    <name type="synonym">Zooxanthella microadriatica</name>
    <dbReference type="NCBI Taxonomy" id="2951"/>
    <lineage>
        <taxon>Eukaryota</taxon>
        <taxon>Sar</taxon>
        <taxon>Alveolata</taxon>
        <taxon>Dinophyceae</taxon>
        <taxon>Suessiales</taxon>
        <taxon>Symbiodiniaceae</taxon>
        <taxon>Symbiodinium</taxon>
    </lineage>
</organism>
<protein>
    <submittedName>
        <fullName evidence="9">Uncharacterized protein</fullName>
    </submittedName>
</protein>
<comment type="caution">
    <text evidence="9">The sequence shown here is derived from an EMBL/GenBank/DDBJ whole genome shotgun (WGS) entry which is preliminary data.</text>
</comment>
<keyword evidence="3" id="KW-0963">Cytoplasm</keyword>
<evidence type="ECO:0000256" key="5">
    <source>
        <dbReference type="ARBA" id="ARBA00023273"/>
    </source>
</evidence>